<sequence length="128" mass="14018">MEQENSMILTPAIDFSRGSERSALGFGPETGVSGRRHLLGAILKAGASSEEVILGLSRARSICAALWTSSLLLRPNNAFVPANWMIISMLTTANLGENEREGLLTHPGSRRLLSSDITWRREAWLRKA</sequence>
<dbReference type="HOGENOM" id="CLU_1961162_0_0_1"/>
<name>A0A022W8D6_TRIRU</name>
<accession>A0A022W8D6</accession>
<proteinExistence type="predicted"/>
<dbReference type="Proteomes" id="UP000023758">
    <property type="component" value="Unassembled WGS sequence"/>
</dbReference>
<protein>
    <submittedName>
        <fullName evidence="1">Uncharacterized protein</fullName>
    </submittedName>
</protein>
<dbReference type="EMBL" id="KK207790">
    <property type="protein sequence ID" value="EZF54348.1"/>
    <property type="molecule type" value="Genomic_DNA"/>
</dbReference>
<gene>
    <name evidence="1" type="ORF">H103_02805</name>
</gene>
<evidence type="ECO:0000313" key="1">
    <source>
        <dbReference type="EMBL" id="EZF54348.1"/>
    </source>
</evidence>
<dbReference type="AlphaFoldDB" id="A0A022W8D6"/>
<organism evidence="1">
    <name type="scientific">Trichophyton rubrum CBS 288.86</name>
    <dbReference type="NCBI Taxonomy" id="1215330"/>
    <lineage>
        <taxon>Eukaryota</taxon>
        <taxon>Fungi</taxon>
        <taxon>Dikarya</taxon>
        <taxon>Ascomycota</taxon>
        <taxon>Pezizomycotina</taxon>
        <taxon>Eurotiomycetes</taxon>
        <taxon>Eurotiomycetidae</taxon>
        <taxon>Onygenales</taxon>
        <taxon>Arthrodermataceae</taxon>
        <taxon>Trichophyton</taxon>
    </lineage>
</organism>
<reference evidence="1" key="1">
    <citation type="submission" date="2014-02" db="EMBL/GenBank/DDBJ databases">
        <title>The Genome Sequence of Trichophyton rubrum (morphotype fischeri) CBS 288.86.</title>
        <authorList>
            <consortium name="The Broad Institute Genomics Platform"/>
            <person name="Cuomo C.A."/>
            <person name="White T.C."/>
            <person name="Graser Y."/>
            <person name="Martinez-Rossi N."/>
            <person name="Heitman J."/>
            <person name="Young S.K."/>
            <person name="Zeng Q."/>
            <person name="Gargeya S."/>
            <person name="Abouelleil A."/>
            <person name="Alvarado L."/>
            <person name="Chapman S.B."/>
            <person name="Gainer-Dewar J."/>
            <person name="Goldberg J."/>
            <person name="Griggs A."/>
            <person name="Gujja S."/>
            <person name="Hansen M."/>
            <person name="Howarth C."/>
            <person name="Imamovic A."/>
            <person name="Larimer J."/>
            <person name="Martinez D."/>
            <person name="Murphy C."/>
            <person name="Pearson M.D."/>
            <person name="Persinoti G."/>
            <person name="Poon T."/>
            <person name="Priest M."/>
            <person name="Roberts A.D."/>
            <person name="Saif S."/>
            <person name="Shea T.D."/>
            <person name="Sykes S.N."/>
            <person name="Wortman J."/>
            <person name="Nusbaum C."/>
            <person name="Birren B."/>
        </authorList>
    </citation>
    <scope>NUCLEOTIDE SEQUENCE [LARGE SCALE GENOMIC DNA]</scope>
    <source>
        <strain evidence="1">CBS 288.86</strain>
    </source>
</reference>